<evidence type="ECO:0000256" key="1">
    <source>
        <dbReference type="SAM" id="MobiDB-lite"/>
    </source>
</evidence>
<reference evidence="3" key="1">
    <citation type="submission" date="2016-10" db="EMBL/GenBank/DDBJ databases">
        <authorList>
            <person name="Varghese N."/>
            <person name="Submissions S."/>
        </authorList>
    </citation>
    <scope>NUCLEOTIDE SEQUENCE [LARGE SCALE GENOMIC DNA]</scope>
    <source>
        <strain evidence="3">DSM 45843</strain>
    </source>
</reference>
<evidence type="ECO:0000313" key="2">
    <source>
        <dbReference type="EMBL" id="SDN51833.1"/>
    </source>
</evidence>
<dbReference type="Proteomes" id="UP000199088">
    <property type="component" value="Unassembled WGS sequence"/>
</dbReference>
<dbReference type="EMBL" id="FNIR01000001">
    <property type="protein sequence ID" value="SDN51833.1"/>
    <property type="molecule type" value="Genomic_DNA"/>
</dbReference>
<dbReference type="AlphaFoldDB" id="A0A1H0C1Q6"/>
<evidence type="ECO:0000313" key="3">
    <source>
        <dbReference type="Proteomes" id="UP000199088"/>
    </source>
</evidence>
<gene>
    <name evidence="2" type="ORF">SAMN05660199_00181</name>
</gene>
<dbReference type="STRING" id="1052260.SAMN05660199_00181"/>
<dbReference type="OrthoDB" id="9997296at2"/>
<accession>A0A1H0C1Q6</accession>
<feature type="region of interest" description="Disordered" evidence="1">
    <location>
        <begin position="1"/>
        <end position="25"/>
    </location>
</feature>
<proteinExistence type="predicted"/>
<dbReference type="RefSeq" id="WP_131801651.1">
    <property type="nucleotide sequence ID" value="NZ_FNIR01000001.1"/>
</dbReference>
<sequence length="107" mass="11700">MREVIGSGRCTVPPATLRETQTASDTPCPSWCLRHEDADIGRPDAFRVHRGAIRFCGDISVQLERTQQLSDGAWEPAVVLLDGRDLDLRVARALSSTLAQVLDEAGQ</sequence>
<name>A0A1H0C1Q6_9ACTN</name>
<keyword evidence="3" id="KW-1185">Reference proteome</keyword>
<organism evidence="2 3">
    <name type="scientific">Klenkia soli</name>
    <dbReference type="NCBI Taxonomy" id="1052260"/>
    <lineage>
        <taxon>Bacteria</taxon>
        <taxon>Bacillati</taxon>
        <taxon>Actinomycetota</taxon>
        <taxon>Actinomycetes</taxon>
        <taxon>Geodermatophilales</taxon>
        <taxon>Geodermatophilaceae</taxon>
        <taxon>Klenkia</taxon>
    </lineage>
</organism>
<protein>
    <submittedName>
        <fullName evidence="2">Uncharacterized protein</fullName>
    </submittedName>
</protein>